<dbReference type="HOGENOM" id="CLU_1325312_0_0_10"/>
<dbReference type="Pfam" id="PF05708">
    <property type="entry name" value="Peptidase_C92"/>
    <property type="match status" value="1"/>
</dbReference>
<evidence type="ECO:0000313" key="2">
    <source>
        <dbReference type="Proteomes" id="UP000002724"/>
    </source>
</evidence>
<dbReference type="InterPro" id="IPR024453">
    <property type="entry name" value="Peptidase_C92"/>
</dbReference>
<accession>B4SDU1</accession>
<dbReference type="KEGG" id="pph:Ppha_2264"/>
<dbReference type="AlphaFoldDB" id="B4SDU1"/>
<dbReference type="OrthoDB" id="1148539at2"/>
<sequence length="207" mass="23490" precursor="true">MIYRSLFLSALLLTILFFCNGSVYQQERAVDKKILYAEREFSNGDIIFQRGINIASSFVVSVDSKSGYSHVGIICKSHGHIFVIHILPESNESKDGLVKMELLGDFLSPERTSGFALYRLSKSKDKISSRAVDCAVSFFKQGIRYDYDMNNTNHDKLYCTELVWWAYRKAKNTNARSLVDHRNAFNGGMQPVQAKPLEGGEEFFSIC</sequence>
<dbReference type="eggNOG" id="COG3863">
    <property type="taxonomic scope" value="Bacteria"/>
</dbReference>
<reference evidence="1 2" key="1">
    <citation type="submission" date="2008-06" db="EMBL/GenBank/DDBJ databases">
        <title>Complete sequence of Pelodictyon phaeoclathratiforme BU-1.</title>
        <authorList>
            <consortium name="US DOE Joint Genome Institute"/>
            <person name="Lucas S."/>
            <person name="Copeland A."/>
            <person name="Lapidus A."/>
            <person name="Glavina del Rio T."/>
            <person name="Dalin E."/>
            <person name="Tice H."/>
            <person name="Bruce D."/>
            <person name="Goodwin L."/>
            <person name="Pitluck S."/>
            <person name="Schmutz J."/>
            <person name="Larimer F."/>
            <person name="Land M."/>
            <person name="Hauser L."/>
            <person name="Kyrpides N."/>
            <person name="Mikhailova N."/>
            <person name="Liu Z."/>
            <person name="Li T."/>
            <person name="Zhao F."/>
            <person name="Overmann J."/>
            <person name="Bryant D.A."/>
            <person name="Richardson P."/>
        </authorList>
    </citation>
    <scope>NUCLEOTIDE SEQUENCE [LARGE SCALE GENOMIC DNA]</scope>
    <source>
        <strain evidence="2">DSM 5477 / BU-1</strain>
    </source>
</reference>
<name>B4SDU1_PELPB</name>
<proteinExistence type="predicted"/>
<dbReference type="InterPro" id="IPR038765">
    <property type="entry name" value="Papain-like_cys_pep_sf"/>
</dbReference>
<keyword evidence="2" id="KW-1185">Reference proteome</keyword>
<gene>
    <name evidence="1" type="ordered locus">Ppha_2264</name>
</gene>
<dbReference type="SUPFAM" id="SSF54001">
    <property type="entry name" value="Cysteine proteinases"/>
    <property type="match status" value="1"/>
</dbReference>
<evidence type="ECO:0000313" key="1">
    <source>
        <dbReference type="EMBL" id="ACF44459.1"/>
    </source>
</evidence>
<evidence type="ECO:0008006" key="3">
    <source>
        <dbReference type="Google" id="ProtNLM"/>
    </source>
</evidence>
<organism evidence="1 2">
    <name type="scientific">Pelodictyon phaeoclathratiforme (strain DSM 5477 / BU-1)</name>
    <dbReference type="NCBI Taxonomy" id="324925"/>
    <lineage>
        <taxon>Bacteria</taxon>
        <taxon>Pseudomonadati</taxon>
        <taxon>Chlorobiota</taxon>
        <taxon>Chlorobiia</taxon>
        <taxon>Chlorobiales</taxon>
        <taxon>Chlorobiaceae</taxon>
        <taxon>Chlorobium/Pelodictyon group</taxon>
        <taxon>Pelodictyon</taxon>
    </lineage>
</organism>
<dbReference type="RefSeq" id="WP_012508935.1">
    <property type="nucleotide sequence ID" value="NC_011060.1"/>
</dbReference>
<dbReference type="Proteomes" id="UP000002724">
    <property type="component" value="Chromosome"/>
</dbReference>
<dbReference type="STRING" id="324925.Ppha_2264"/>
<dbReference type="EMBL" id="CP001110">
    <property type="protein sequence ID" value="ACF44459.1"/>
    <property type="molecule type" value="Genomic_DNA"/>
</dbReference>
<protein>
    <recommendedName>
        <fullName evidence="3">Peptidoglycan peptidase</fullName>
    </recommendedName>
</protein>
<dbReference type="Gene3D" id="3.90.1720.10">
    <property type="entry name" value="endopeptidase domain like (from Nostoc punctiforme)"/>
    <property type="match status" value="1"/>
</dbReference>